<name>A0ABQ9J356_9CUCU</name>
<accession>A0ABQ9J356</accession>
<comment type="caution">
    <text evidence="1">The sequence shown here is derived from an EMBL/GenBank/DDBJ whole genome shotgun (WGS) entry which is preliminary data.</text>
</comment>
<organism evidence="1 2">
    <name type="scientific">Molorchus minor</name>
    <dbReference type="NCBI Taxonomy" id="1323400"/>
    <lineage>
        <taxon>Eukaryota</taxon>
        <taxon>Metazoa</taxon>
        <taxon>Ecdysozoa</taxon>
        <taxon>Arthropoda</taxon>
        <taxon>Hexapoda</taxon>
        <taxon>Insecta</taxon>
        <taxon>Pterygota</taxon>
        <taxon>Neoptera</taxon>
        <taxon>Endopterygota</taxon>
        <taxon>Coleoptera</taxon>
        <taxon>Polyphaga</taxon>
        <taxon>Cucujiformia</taxon>
        <taxon>Chrysomeloidea</taxon>
        <taxon>Cerambycidae</taxon>
        <taxon>Lamiinae</taxon>
        <taxon>Monochamini</taxon>
        <taxon>Molorchus</taxon>
    </lineage>
</organism>
<sequence length="194" mass="22356">MRSFGKISEKFKHLRGTVLLQLCDSDFFVTTVGLRKLWGVTLSDKIRKLKILKITIKQYSSDVYFDEDYDEFLGNRWIRTTRTFWKKAPFHDLQFCKELIKYKTINASISKAACGKIKNHLWYLNPENVSLSFFDKNILIDDKKEMSLMNDFAKKAGPNGSVICSGCQGQSCTNLEINCSSMGSDNAKLMFNMR</sequence>
<evidence type="ECO:0000313" key="2">
    <source>
        <dbReference type="Proteomes" id="UP001162164"/>
    </source>
</evidence>
<gene>
    <name evidence="1" type="ORF">NQ317_011407</name>
</gene>
<protein>
    <submittedName>
        <fullName evidence="1">Uncharacterized protein</fullName>
    </submittedName>
</protein>
<evidence type="ECO:0000313" key="1">
    <source>
        <dbReference type="EMBL" id="KAJ8972070.1"/>
    </source>
</evidence>
<proteinExistence type="predicted"/>
<keyword evidence="2" id="KW-1185">Reference proteome</keyword>
<reference evidence="1" key="1">
    <citation type="journal article" date="2023" name="Insect Mol. Biol.">
        <title>Genome sequencing provides insights into the evolution of gene families encoding plant cell wall-degrading enzymes in longhorned beetles.</title>
        <authorList>
            <person name="Shin N.R."/>
            <person name="Okamura Y."/>
            <person name="Kirsch R."/>
            <person name="Pauchet Y."/>
        </authorList>
    </citation>
    <scope>NUCLEOTIDE SEQUENCE</scope>
    <source>
        <strain evidence="1">MMC_N1</strain>
    </source>
</reference>
<dbReference type="Proteomes" id="UP001162164">
    <property type="component" value="Unassembled WGS sequence"/>
</dbReference>
<dbReference type="EMBL" id="JAPWTJ010001394">
    <property type="protein sequence ID" value="KAJ8972070.1"/>
    <property type="molecule type" value="Genomic_DNA"/>
</dbReference>